<feature type="transmembrane region" description="Helical" evidence="1">
    <location>
        <begin position="67"/>
        <end position="90"/>
    </location>
</feature>
<dbReference type="PANTHER" id="PTHR46663">
    <property type="entry name" value="DIGUANYLATE CYCLASE DGCT-RELATED"/>
    <property type="match status" value="1"/>
</dbReference>
<dbReference type="CDD" id="cd01949">
    <property type="entry name" value="GGDEF"/>
    <property type="match status" value="1"/>
</dbReference>
<accession>A0A1B2DGE8</accession>
<feature type="domain" description="PAC" evidence="2">
    <location>
        <begin position="305"/>
        <end position="358"/>
    </location>
</feature>
<evidence type="ECO:0000259" key="3">
    <source>
        <dbReference type="PROSITE" id="PS50887"/>
    </source>
</evidence>
<dbReference type="Pfam" id="PF08448">
    <property type="entry name" value="PAS_4"/>
    <property type="match status" value="1"/>
</dbReference>
<dbReference type="CDD" id="cd00130">
    <property type="entry name" value="PAS"/>
    <property type="match status" value="1"/>
</dbReference>
<proteinExistence type="predicted"/>
<dbReference type="PANTHER" id="PTHR46663:SF4">
    <property type="entry name" value="DIGUANYLATE CYCLASE DGCT-RELATED"/>
    <property type="match status" value="1"/>
</dbReference>
<dbReference type="InterPro" id="IPR013656">
    <property type="entry name" value="PAS_4"/>
</dbReference>
<dbReference type="InterPro" id="IPR000160">
    <property type="entry name" value="GGDEF_dom"/>
</dbReference>
<organism evidence="4">
    <name type="scientific">Paenibacillus sp. BIHB 4019</name>
    <dbReference type="NCBI Taxonomy" id="1870819"/>
    <lineage>
        <taxon>Bacteria</taxon>
        <taxon>Bacillati</taxon>
        <taxon>Bacillota</taxon>
        <taxon>Bacilli</taxon>
        <taxon>Bacillales</taxon>
        <taxon>Paenibacillaceae</taxon>
        <taxon>Paenibacillus</taxon>
    </lineage>
</organism>
<dbReference type="EMBL" id="CP016808">
    <property type="protein sequence ID" value="ANY66783.1"/>
    <property type="molecule type" value="Genomic_DNA"/>
</dbReference>
<feature type="transmembrane region" description="Helical" evidence="1">
    <location>
        <begin position="179"/>
        <end position="200"/>
    </location>
</feature>
<dbReference type="FunFam" id="3.30.70.270:FF:000001">
    <property type="entry name" value="Diguanylate cyclase domain protein"/>
    <property type="match status" value="1"/>
</dbReference>
<dbReference type="SUPFAM" id="SSF55785">
    <property type="entry name" value="PYP-like sensor domain (PAS domain)"/>
    <property type="match status" value="1"/>
</dbReference>
<dbReference type="InterPro" id="IPR052163">
    <property type="entry name" value="DGC-Regulatory_Protein"/>
</dbReference>
<dbReference type="InterPro" id="IPR000014">
    <property type="entry name" value="PAS"/>
</dbReference>
<evidence type="ECO:0000256" key="1">
    <source>
        <dbReference type="SAM" id="Phobius"/>
    </source>
</evidence>
<dbReference type="Gene3D" id="3.30.70.270">
    <property type="match status" value="1"/>
</dbReference>
<dbReference type="InterPro" id="IPR000700">
    <property type="entry name" value="PAS-assoc_C"/>
</dbReference>
<dbReference type="InterPro" id="IPR031621">
    <property type="entry name" value="HisKA_7TM"/>
</dbReference>
<feature type="transmembrane region" description="Helical" evidence="1">
    <location>
        <begin position="102"/>
        <end position="122"/>
    </location>
</feature>
<name>A0A1B2DGE8_9BACL</name>
<keyword evidence="1" id="KW-0812">Transmembrane</keyword>
<sequence length="524" mass="59324">MNMTISNYIVIVTISSVLSALLAIYGYLIKSSFAGMRAYIWTSICSAIYTFGFAFELASDSLAEIRFWIGIEYLGLPFISPATLVLILYFTGMDRFVTRKMLIWLFTIPFITLLLVVTNEWHHMFYRSIFLRPNESVIVADIVFGEWYIINGSFTFGCLVVSAYLLLRQWNHAKMIYRKQLLMMAAGIFIPMTASFMYLLDLTPHGMDIVPPLMFITSILNIWAILTSNILKAAPIARERIFESMRDGVIVLDMSGRIVDYNRSASQMIASLRPTAIGTAFKDIWLFHTGQAADFIHYDEEFKHHEREVRWIQLHTSLPSFYLVRSSPVHSRKGELIGRTIVLMDITEKAILQEKLKQMATIDGLTGIYNRAYFLEQARLLLHQALLNQQPFSLILFDIDHFKTINDRFGHDIGDLALCHVVAVCQEQLSDNDLFGRYGGEEFIICLPAAAPKEAGEIAEKLRRALAGSPLQTQAGTVPLSASFGAAGITIAEHAELDEMIREADKALYQSKHMGRNAVHIFSK</sequence>
<keyword evidence="1" id="KW-1133">Transmembrane helix</keyword>
<dbReference type="PROSITE" id="PS50887">
    <property type="entry name" value="GGDEF"/>
    <property type="match status" value="1"/>
</dbReference>
<keyword evidence="1" id="KW-0472">Membrane</keyword>
<evidence type="ECO:0008006" key="5">
    <source>
        <dbReference type="Google" id="ProtNLM"/>
    </source>
</evidence>
<dbReference type="PROSITE" id="PS50113">
    <property type="entry name" value="PAC"/>
    <property type="match status" value="1"/>
</dbReference>
<dbReference type="AlphaFoldDB" id="A0A1B2DGE8"/>
<dbReference type="NCBIfam" id="TIGR00229">
    <property type="entry name" value="sensory_box"/>
    <property type="match status" value="1"/>
</dbReference>
<dbReference type="Gene3D" id="3.30.450.20">
    <property type="entry name" value="PAS domain"/>
    <property type="match status" value="1"/>
</dbReference>
<evidence type="ECO:0000313" key="4">
    <source>
        <dbReference type="EMBL" id="ANY66783.1"/>
    </source>
</evidence>
<dbReference type="RefSeq" id="WP_099518074.1">
    <property type="nucleotide sequence ID" value="NZ_CP016808.1"/>
</dbReference>
<dbReference type="InterPro" id="IPR035965">
    <property type="entry name" value="PAS-like_dom_sf"/>
</dbReference>
<dbReference type="InterPro" id="IPR029787">
    <property type="entry name" value="Nucleotide_cyclase"/>
</dbReference>
<dbReference type="SUPFAM" id="SSF55073">
    <property type="entry name" value="Nucleotide cyclase"/>
    <property type="match status" value="1"/>
</dbReference>
<reference evidence="4" key="1">
    <citation type="submission" date="2016-08" db="EMBL/GenBank/DDBJ databases">
        <title>Complete Genome Seqeunce of Paenibacillus sp. BIHB 4019 from tea rhizoplane.</title>
        <authorList>
            <person name="Thakur R."/>
            <person name="Swarnkar M.K."/>
            <person name="Gulati A."/>
        </authorList>
    </citation>
    <scope>NUCLEOTIDE SEQUENCE [LARGE SCALE GENOMIC DNA]</scope>
    <source>
        <strain evidence="4">BIHB4019</strain>
    </source>
</reference>
<dbReference type="NCBIfam" id="TIGR00254">
    <property type="entry name" value="GGDEF"/>
    <property type="match status" value="1"/>
</dbReference>
<evidence type="ECO:0000259" key="2">
    <source>
        <dbReference type="PROSITE" id="PS50113"/>
    </source>
</evidence>
<dbReference type="InterPro" id="IPR043128">
    <property type="entry name" value="Rev_trsase/Diguanyl_cyclase"/>
</dbReference>
<feature type="transmembrane region" description="Helical" evidence="1">
    <location>
        <begin position="38"/>
        <end position="55"/>
    </location>
</feature>
<dbReference type="Pfam" id="PF00990">
    <property type="entry name" value="GGDEF"/>
    <property type="match status" value="1"/>
</dbReference>
<gene>
    <name evidence="4" type="ORF">BBD42_10145</name>
</gene>
<dbReference type="SMART" id="SM00267">
    <property type="entry name" value="GGDEF"/>
    <property type="match status" value="1"/>
</dbReference>
<dbReference type="Pfam" id="PF16927">
    <property type="entry name" value="HisKA_7TM"/>
    <property type="match status" value="1"/>
</dbReference>
<feature type="transmembrane region" description="Helical" evidence="1">
    <location>
        <begin position="142"/>
        <end position="167"/>
    </location>
</feature>
<feature type="transmembrane region" description="Helical" evidence="1">
    <location>
        <begin position="6"/>
        <end position="26"/>
    </location>
</feature>
<protein>
    <recommendedName>
        <fullName evidence="5">Diguanylate cyclase</fullName>
    </recommendedName>
</protein>
<feature type="transmembrane region" description="Helical" evidence="1">
    <location>
        <begin position="212"/>
        <end position="231"/>
    </location>
</feature>
<feature type="domain" description="GGDEF" evidence="3">
    <location>
        <begin position="390"/>
        <end position="524"/>
    </location>
</feature>